<reference evidence="1 2" key="1">
    <citation type="submission" date="2022-04" db="EMBL/GenBank/DDBJ databases">
        <title>The arsenic-methylating capacity of Chitinophaga filiformis YT5 during chitin decomposition.</title>
        <authorList>
            <person name="Chen G."/>
            <person name="Liang Y."/>
        </authorList>
    </citation>
    <scope>NUCLEOTIDE SEQUENCE [LARGE SCALE GENOMIC DNA]</scope>
    <source>
        <strain evidence="1 2">YT5</strain>
    </source>
</reference>
<accession>A0ABY4I0E3</accession>
<organism evidence="1 2">
    <name type="scientific">Chitinophaga filiformis</name>
    <name type="common">Myxococcus filiformis</name>
    <name type="synonym">Flexibacter filiformis</name>
    <dbReference type="NCBI Taxonomy" id="104663"/>
    <lineage>
        <taxon>Bacteria</taxon>
        <taxon>Pseudomonadati</taxon>
        <taxon>Bacteroidota</taxon>
        <taxon>Chitinophagia</taxon>
        <taxon>Chitinophagales</taxon>
        <taxon>Chitinophagaceae</taxon>
        <taxon>Chitinophaga</taxon>
    </lineage>
</organism>
<proteinExistence type="predicted"/>
<dbReference type="Proteomes" id="UP000830198">
    <property type="component" value="Chromosome"/>
</dbReference>
<keyword evidence="2" id="KW-1185">Reference proteome</keyword>
<evidence type="ECO:0000313" key="1">
    <source>
        <dbReference type="EMBL" id="UPK68216.1"/>
    </source>
</evidence>
<name>A0ABY4I0E3_CHIFI</name>
<protein>
    <submittedName>
        <fullName evidence="1">Uncharacterized protein</fullName>
    </submittedName>
</protein>
<dbReference type="EMBL" id="CP095855">
    <property type="protein sequence ID" value="UPK68216.1"/>
    <property type="molecule type" value="Genomic_DNA"/>
</dbReference>
<evidence type="ECO:0000313" key="2">
    <source>
        <dbReference type="Proteomes" id="UP000830198"/>
    </source>
</evidence>
<dbReference type="RefSeq" id="WP_247810572.1">
    <property type="nucleotide sequence ID" value="NZ_CP095855.1"/>
</dbReference>
<sequence>MAKVIRNILTSSISGTIGNLNFYNRKGTPVIRQARTTRKLKFTAEQIALQTKFEIASGFAQEAVADPDLKFYYQSLATGAQNARNMALKDAMTTPQITDVDFQDYNGRPGEKITIRTRNFFRVWQVSVKIFNKDGTLIEEGYATEDWIPAVWIYQATKELDTRSARVEISAANIPGNKTTVVKEIRV</sequence>
<gene>
    <name evidence="1" type="ORF">MYF79_24990</name>
</gene>